<dbReference type="InterPro" id="IPR036514">
    <property type="entry name" value="SGNH_hydro_sf"/>
</dbReference>
<dbReference type="EMBL" id="KI630171">
    <property type="protein sequence ID" value="EYU46852.1"/>
    <property type="molecule type" value="Genomic_DNA"/>
</dbReference>
<proteinExistence type="inferred from homology"/>
<keyword evidence="3" id="KW-0378">Hydrolase</keyword>
<protein>
    <recommendedName>
        <fullName evidence="7">Alpha-L-fucosidase</fullName>
    </recommendedName>
</protein>
<keyword evidence="4" id="KW-0325">Glycoprotein</keyword>
<dbReference type="Pfam" id="PF00657">
    <property type="entry name" value="Lipase_GDSL"/>
    <property type="match status" value="1"/>
</dbReference>
<dbReference type="Gene3D" id="3.40.50.1110">
    <property type="entry name" value="SGNH hydrolase"/>
    <property type="match status" value="1"/>
</dbReference>
<dbReference type="Proteomes" id="UP000030748">
    <property type="component" value="Unassembled WGS sequence"/>
</dbReference>
<name>A0A022S255_ERYGU</name>
<keyword evidence="6" id="KW-1185">Reference proteome</keyword>
<evidence type="ECO:0000313" key="5">
    <source>
        <dbReference type="EMBL" id="EYU46852.1"/>
    </source>
</evidence>
<evidence type="ECO:0000256" key="3">
    <source>
        <dbReference type="ARBA" id="ARBA00022801"/>
    </source>
</evidence>
<reference evidence="5 6" key="1">
    <citation type="journal article" date="2013" name="Proc. Natl. Acad. Sci. U.S.A.">
        <title>Fine-scale variation in meiotic recombination in Mimulus inferred from population shotgun sequencing.</title>
        <authorList>
            <person name="Hellsten U."/>
            <person name="Wright K.M."/>
            <person name="Jenkins J."/>
            <person name="Shu S."/>
            <person name="Yuan Y."/>
            <person name="Wessler S.R."/>
            <person name="Schmutz J."/>
            <person name="Willis J.H."/>
            <person name="Rokhsar D.S."/>
        </authorList>
    </citation>
    <scope>NUCLEOTIDE SEQUENCE [LARGE SCALE GENOMIC DNA]</scope>
    <source>
        <strain evidence="6">cv. DUN x IM62</strain>
    </source>
</reference>
<evidence type="ECO:0008006" key="7">
    <source>
        <dbReference type="Google" id="ProtNLM"/>
    </source>
</evidence>
<dbReference type="eggNOG" id="ENOG502QTD0">
    <property type="taxonomic scope" value="Eukaryota"/>
</dbReference>
<dbReference type="PANTHER" id="PTHR22835:SF158">
    <property type="entry name" value="GDSL ESTERASE_LIPASE LIP-4-LIKE ISOFORM X1"/>
    <property type="match status" value="1"/>
</dbReference>
<dbReference type="InterPro" id="IPR001087">
    <property type="entry name" value="GDSL"/>
</dbReference>
<organism evidence="5 6">
    <name type="scientific">Erythranthe guttata</name>
    <name type="common">Yellow monkey flower</name>
    <name type="synonym">Mimulus guttatus</name>
    <dbReference type="NCBI Taxonomy" id="4155"/>
    <lineage>
        <taxon>Eukaryota</taxon>
        <taxon>Viridiplantae</taxon>
        <taxon>Streptophyta</taxon>
        <taxon>Embryophyta</taxon>
        <taxon>Tracheophyta</taxon>
        <taxon>Spermatophyta</taxon>
        <taxon>Magnoliopsida</taxon>
        <taxon>eudicotyledons</taxon>
        <taxon>Gunneridae</taxon>
        <taxon>Pentapetalae</taxon>
        <taxon>asterids</taxon>
        <taxon>lamiids</taxon>
        <taxon>Lamiales</taxon>
        <taxon>Phrymaceae</taxon>
        <taxon>Erythranthe</taxon>
    </lineage>
</organism>
<dbReference type="GO" id="GO:0016788">
    <property type="term" value="F:hydrolase activity, acting on ester bonds"/>
    <property type="evidence" value="ECO:0007669"/>
    <property type="project" value="InterPro"/>
</dbReference>
<evidence type="ECO:0000256" key="4">
    <source>
        <dbReference type="ARBA" id="ARBA00023180"/>
    </source>
</evidence>
<dbReference type="AlphaFoldDB" id="A0A022S255"/>
<accession>A0A022S255</accession>
<evidence type="ECO:0000256" key="2">
    <source>
        <dbReference type="ARBA" id="ARBA00022729"/>
    </source>
</evidence>
<dbReference type="InterPro" id="IPR035669">
    <property type="entry name" value="SGNH_plant_lipase-like"/>
</dbReference>
<gene>
    <name evidence="5" type="ORF">MIMGU_mgv1a010014mg</name>
</gene>
<keyword evidence="2" id="KW-0732">Signal</keyword>
<evidence type="ECO:0000256" key="1">
    <source>
        <dbReference type="ARBA" id="ARBA00008668"/>
    </source>
</evidence>
<dbReference type="PANTHER" id="PTHR22835">
    <property type="entry name" value="ZINC FINGER FYVE DOMAIN CONTAINING PROTEIN"/>
    <property type="match status" value="1"/>
</dbReference>
<comment type="similarity">
    <text evidence="1">Belongs to the 'GDSL' lipolytic enzyme family.</text>
</comment>
<dbReference type="CDD" id="cd01837">
    <property type="entry name" value="SGNH_plant_lipase_like"/>
    <property type="match status" value="1"/>
</dbReference>
<sequence>MGYEFGYPYGRSFFHRSTGRLSDGRLVIDFLCENLKTNYLTPYLESLGPDFTNGANFAAGGATTLPRNVPFNLNVQLLQFTRFHNHSLQLHSKGLKKVIRDKDFRKALYTIDIGQFDLWVALNSFSYAEAIEKIPSFISEIRDAILAIYRLGGRKFWIHNTGPLGCLPAELATRKTNVTDLDQYGCIKSLNEGAKAFNAKLNHLCQELRIQINDSTVVYVDIYSIKYNLIANSTHYGFENPLTVCCGYGGAPYNFDHYIKCRDIIKGANLCEQRSPRINWDGTHYSEPANAFVASEILSTKYSTPRLKFNFFCNKSLNILQPSY</sequence>
<evidence type="ECO:0000313" key="6">
    <source>
        <dbReference type="Proteomes" id="UP000030748"/>
    </source>
</evidence>